<gene>
    <name evidence="2" type="ORF">SAMN05421687_103151</name>
</gene>
<proteinExistence type="predicted"/>
<dbReference type="Proteomes" id="UP000187608">
    <property type="component" value="Unassembled WGS sequence"/>
</dbReference>
<evidence type="ECO:0000313" key="2">
    <source>
        <dbReference type="EMBL" id="SIS43016.1"/>
    </source>
</evidence>
<dbReference type="RefSeq" id="WP_234983122.1">
    <property type="nucleotide sequence ID" value="NZ_FTOC01000003.1"/>
</dbReference>
<dbReference type="InterPro" id="IPR004860">
    <property type="entry name" value="LAGLIDADG_dom"/>
</dbReference>
<keyword evidence="2" id="KW-0255">Endonuclease</keyword>
<dbReference type="GO" id="GO:0004519">
    <property type="term" value="F:endonuclease activity"/>
    <property type="evidence" value="ECO:0007669"/>
    <property type="project" value="UniProtKB-KW"/>
</dbReference>
<organism evidence="2 3">
    <name type="scientific">Salimicrobium flavidum</name>
    <dbReference type="NCBI Taxonomy" id="570947"/>
    <lineage>
        <taxon>Bacteria</taxon>
        <taxon>Bacillati</taxon>
        <taxon>Bacillota</taxon>
        <taxon>Bacilli</taxon>
        <taxon>Bacillales</taxon>
        <taxon>Bacillaceae</taxon>
        <taxon>Salimicrobium</taxon>
    </lineage>
</organism>
<dbReference type="STRING" id="570947.SAMN05421687_103151"/>
<keyword evidence="3" id="KW-1185">Reference proteome</keyword>
<dbReference type="Pfam" id="PF03161">
    <property type="entry name" value="LAGLIDADG_2"/>
    <property type="match status" value="1"/>
</dbReference>
<evidence type="ECO:0000313" key="3">
    <source>
        <dbReference type="Proteomes" id="UP000187608"/>
    </source>
</evidence>
<sequence>MQVLTEIQRNMLIASIMGDGEITKLYPGSRRKNNSYREHYGVEQKAYREWKVSYFDKFLYLTEKSNTVRSKSDPLFTEWFPQFYDKNGQKYIPLSMLTSCTLPHFLAVLYMDDGSLCITKRKNERNRRIYLSPSISLYLQCYSYEDLDALRKHCFHTFGIELSFSKRKDGLNYILKTTTVKATLAFLKVIQEVTLTCPSMYYKTNWSYRFKREKGVFAESEPSYTIISSDSERHRDYTTEEVKKLILLKQEGKTINEIAKILNRSYWSVVYKWKHINEINDNEKNNSNSTIQK</sequence>
<name>A0A1N7J187_9BACI</name>
<dbReference type="InterPro" id="IPR027434">
    <property type="entry name" value="Homing_endonucl"/>
</dbReference>
<keyword evidence="2" id="KW-0378">Hydrolase</keyword>
<dbReference type="AlphaFoldDB" id="A0A1N7J187"/>
<dbReference type="Gene3D" id="3.10.28.10">
    <property type="entry name" value="Homing endonucleases"/>
    <property type="match status" value="1"/>
</dbReference>
<dbReference type="SUPFAM" id="SSF55608">
    <property type="entry name" value="Homing endonucleases"/>
    <property type="match status" value="1"/>
</dbReference>
<protein>
    <submittedName>
        <fullName evidence="2">LAGLIDADG DNA endonuclease family protein</fullName>
    </submittedName>
</protein>
<keyword evidence="2" id="KW-0540">Nuclease</keyword>
<accession>A0A1N7J187</accession>
<feature type="domain" description="Homing endonuclease LAGLIDADG" evidence="1">
    <location>
        <begin position="9"/>
        <end position="177"/>
    </location>
</feature>
<reference evidence="3" key="1">
    <citation type="submission" date="2017-01" db="EMBL/GenBank/DDBJ databases">
        <authorList>
            <person name="Varghese N."/>
            <person name="Submissions S."/>
        </authorList>
    </citation>
    <scope>NUCLEOTIDE SEQUENCE [LARGE SCALE GENOMIC DNA]</scope>
    <source>
        <strain evidence="3">DSM 23127</strain>
    </source>
</reference>
<dbReference type="EMBL" id="FTOC01000003">
    <property type="protein sequence ID" value="SIS43016.1"/>
    <property type="molecule type" value="Genomic_DNA"/>
</dbReference>
<dbReference type="Gene3D" id="1.10.10.60">
    <property type="entry name" value="Homeodomain-like"/>
    <property type="match status" value="1"/>
</dbReference>
<evidence type="ECO:0000259" key="1">
    <source>
        <dbReference type="Pfam" id="PF03161"/>
    </source>
</evidence>